<feature type="region of interest" description="Disordered" evidence="2">
    <location>
        <begin position="149"/>
        <end position="168"/>
    </location>
</feature>
<evidence type="ECO:0000313" key="3">
    <source>
        <dbReference type="Proteomes" id="UP000050741"/>
    </source>
</evidence>
<dbReference type="WBParaSite" id="GPLIN_001385600">
    <property type="protein sequence ID" value="GPLIN_001385600"/>
    <property type="gene ID" value="GPLIN_001385600"/>
</dbReference>
<accession>A0A183CLV0</accession>
<dbReference type="AlphaFoldDB" id="A0A183CLV0"/>
<dbReference type="Proteomes" id="UP000050741">
    <property type="component" value="Unassembled WGS sequence"/>
</dbReference>
<proteinExistence type="predicted"/>
<sequence>KELLRLNSVQSMVVSELRQRTWSCKVIRKHCCKDLSKNQTTNAEQQKSDQKALSATIDQLFNEREEKLNDILGQFVEGQNKKLEEQKQTDKRMFQKQMDELGNSSLTELQKGMNQLKGELNAKMEQYQKQQQQTIVDLQKTIALSDELEWHRKDKEGEANGAAGTESV</sequence>
<evidence type="ECO:0000256" key="1">
    <source>
        <dbReference type="SAM" id="Coils"/>
    </source>
</evidence>
<protein>
    <submittedName>
        <fullName evidence="4">GOLGA2L5 domain-containing protein</fullName>
    </submittedName>
</protein>
<reference evidence="4" key="2">
    <citation type="submission" date="2016-06" db="UniProtKB">
        <authorList>
            <consortium name="WormBaseParasite"/>
        </authorList>
    </citation>
    <scope>IDENTIFICATION</scope>
</reference>
<keyword evidence="1" id="KW-0175">Coiled coil</keyword>
<keyword evidence="3" id="KW-1185">Reference proteome</keyword>
<feature type="compositionally biased region" description="Basic and acidic residues" evidence="2">
    <location>
        <begin position="149"/>
        <end position="158"/>
    </location>
</feature>
<evidence type="ECO:0000256" key="2">
    <source>
        <dbReference type="SAM" id="MobiDB-lite"/>
    </source>
</evidence>
<feature type="coiled-coil region" evidence="1">
    <location>
        <begin position="80"/>
        <end position="133"/>
    </location>
</feature>
<name>A0A183CLV0_GLOPA</name>
<reference evidence="3" key="1">
    <citation type="submission" date="2014-05" db="EMBL/GenBank/DDBJ databases">
        <title>The genome and life-stage specific transcriptomes of Globodera pallida elucidate key aspects of plant parasitism by a cyst nematode.</title>
        <authorList>
            <person name="Cotton J.A."/>
            <person name="Lilley C.J."/>
            <person name="Jones L.M."/>
            <person name="Kikuchi T."/>
            <person name="Reid A.J."/>
            <person name="Thorpe P."/>
            <person name="Tsai I.J."/>
            <person name="Beasley H."/>
            <person name="Blok V."/>
            <person name="Cock P.J.A."/>
            <person name="Van den Akker S.E."/>
            <person name="Holroyd N."/>
            <person name="Hunt M."/>
            <person name="Mantelin S."/>
            <person name="Naghra H."/>
            <person name="Pain A."/>
            <person name="Palomares-Rius J.E."/>
            <person name="Zarowiecki M."/>
            <person name="Berriman M."/>
            <person name="Jones J.T."/>
            <person name="Urwin P.E."/>
        </authorList>
    </citation>
    <scope>NUCLEOTIDE SEQUENCE [LARGE SCALE GENOMIC DNA]</scope>
    <source>
        <strain evidence="3">Lindley</strain>
    </source>
</reference>
<evidence type="ECO:0000313" key="4">
    <source>
        <dbReference type="WBParaSite" id="GPLIN_001385600"/>
    </source>
</evidence>
<organism evidence="3 4">
    <name type="scientific">Globodera pallida</name>
    <name type="common">Potato cyst nematode worm</name>
    <name type="synonym">Heterodera pallida</name>
    <dbReference type="NCBI Taxonomy" id="36090"/>
    <lineage>
        <taxon>Eukaryota</taxon>
        <taxon>Metazoa</taxon>
        <taxon>Ecdysozoa</taxon>
        <taxon>Nematoda</taxon>
        <taxon>Chromadorea</taxon>
        <taxon>Rhabditida</taxon>
        <taxon>Tylenchina</taxon>
        <taxon>Tylenchomorpha</taxon>
        <taxon>Tylenchoidea</taxon>
        <taxon>Heteroderidae</taxon>
        <taxon>Heteroderinae</taxon>
        <taxon>Globodera</taxon>
    </lineage>
</organism>